<proteinExistence type="predicted"/>
<gene>
    <name evidence="2" type="ORF">ACFOWD_08225</name>
</gene>
<reference evidence="3" key="1">
    <citation type="journal article" date="2019" name="Int. J. Syst. Evol. Microbiol.">
        <title>The Global Catalogue of Microorganisms (GCM) 10K type strain sequencing project: providing services to taxonomists for standard genome sequencing and annotation.</title>
        <authorList>
            <consortium name="The Broad Institute Genomics Platform"/>
            <consortium name="The Broad Institute Genome Sequencing Center for Infectious Disease"/>
            <person name="Wu L."/>
            <person name="Ma J."/>
        </authorList>
    </citation>
    <scope>NUCLEOTIDE SEQUENCE [LARGE SCALE GENOMIC DNA]</scope>
    <source>
        <strain evidence="3">CECT 8655</strain>
    </source>
</reference>
<dbReference type="SMART" id="SM01235">
    <property type="entry name" value="Haem_bd"/>
    <property type="match status" value="1"/>
</dbReference>
<name>A0ABV8RAA0_9FLAO</name>
<dbReference type="EMBL" id="JBHSCY010000002">
    <property type="protein sequence ID" value="MFC4268885.1"/>
    <property type="molecule type" value="Genomic_DNA"/>
</dbReference>
<comment type="caution">
    <text evidence="2">The sequence shown here is derived from an EMBL/GenBank/DDBJ whole genome shotgun (WGS) entry which is preliminary data.</text>
</comment>
<accession>A0ABV8RAA0</accession>
<keyword evidence="3" id="KW-1185">Reference proteome</keyword>
<dbReference type="RefSeq" id="WP_377409678.1">
    <property type="nucleotide sequence ID" value="NZ_JBHSCY010000002.1"/>
</dbReference>
<evidence type="ECO:0000259" key="1">
    <source>
        <dbReference type="SMART" id="SM01235"/>
    </source>
</evidence>
<dbReference type="Proteomes" id="UP001595826">
    <property type="component" value="Unassembled WGS sequence"/>
</dbReference>
<dbReference type="InterPro" id="IPR025992">
    <property type="entry name" value="Haem-bd"/>
</dbReference>
<evidence type="ECO:0000313" key="3">
    <source>
        <dbReference type="Proteomes" id="UP001595826"/>
    </source>
</evidence>
<sequence length="152" mass="17703">MKIAKIIAWVALIAFVVIQFFPVDSNQSETLPQTDFMLVNNVPATVKKSLQVSCYDCHSNNTQYPWYNKMQPIAWFLEGHIKEGKEELNFSEWGNLSERRKTSKLRSIIKQIESREMPMNSYTLIHKEAQFSEAEAQRVIVYIEKLKDSITN</sequence>
<organism evidence="2 3">
    <name type="scientific">Polaribacter marinivivus</name>
    <dbReference type="NCBI Taxonomy" id="1524260"/>
    <lineage>
        <taxon>Bacteria</taxon>
        <taxon>Pseudomonadati</taxon>
        <taxon>Bacteroidota</taxon>
        <taxon>Flavobacteriia</taxon>
        <taxon>Flavobacteriales</taxon>
        <taxon>Flavobacteriaceae</taxon>
    </lineage>
</organism>
<evidence type="ECO:0000313" key="2">
    <source>
        <dbReference type="EMBL" id="MFC4268885.1"/>
    </source>
</evidence>
<feature type="domain" description="Haem-binding" evidence="1">
    <location>
        <begin position="12"/>
        <end position="147"/>
    </location>
</feature>
<dbReference type="Pfam" id="PF14376">
    <property type="entry name" value="Haem_bd"/>
    <property type="match status" value="1"/>
</dbReference>
<protein>
    <submittedName>
        <fullName evidence="2">Heme-binding domain-containing protein</fullName>
    </submittedName>
</protein>